<dbReference type="CDD" id="cd10448">
    <property type="entry name" value="GIY-YIG_unchar_3"/>
    <property type="match status" value="1"/>
</dbReference>
<dbReference type="SMART" id="SM00465">
    <property type="entry name" value="GIYc"/>
    <property type="match status" value="1"/>
</dbReference>
<proteinExistence type="inferred from homology"/>
<evidence type="ECO:0000313" key="4">
    <source>
        <dbReference type="Proteomes" id="UP000324595"/>
    </source>
</evidence>
<comment type="similarity">
    <text evidence="1">Belongs to the UPF0213 family.</text>
</comment>
<dbReference type="GO" id="GO:0004519">
    <property type="term" value="F:endonuclease activity"/>
    <property type="evidence" value="ECO:0007669"/>
    <property type="project" value="UniProtKB-KW"/>
</dbReference>
<sequence length="105" mass="13039">MRFQNIVTKRGYVYILSNKTRSVLYIGVTNNLVKRIWMHRHSRGSEFTQKYRVKYLVYYESFKHLERAINREKQLKNWHREWKFNLIRKHNPSLKDLWPKIVTSK</sequence>
<dbReference type="InterPro" id="IPR050190">
    <property type="entry name" value="UPF0213_domain"/>
</dbReference>
<dbReference type="SUPFAM" id="SSF82771">
    <property type="entry name" value="GIY-YIG endonuclease"/>
    <property type="match status" value="1"/>
</dbReference>
<dbReference type="PANTHER" id="PTHR34477:SF5">
    <property type="entry name" value="BSL5627 PROTEIN"/>
    <property type="match status" value="1"/>
</dbReference>
<dbReference type="PROSITE" id="PS50164">
    <property type="entry name" value="GIY_YIG"/>
    <property type="match status" value="1"/>
</dbReference>
<dbReference type="InterPro" id="IPR000305">
    <property type="entry name" value="GIY-YIG_endonuc"/>
</dbReference>
<dbReference type="AlphaFoldDB" id="A0A5D3YIK8"/>
<gene>
    <name evidence="3" type="ORF">LX73_1028</name>
</gene>
<dbReference type="Gene3D" id="3.40.1440.10">
    <property type="entry name" value="GIY-YIG endonuclease"/>
    <property type="match status" value="1"/>
</dbReference>
<evidence type="ECO:0000256" key="1">
    <source>
        <dbReference type="ARBA" id="ARBA00007435"/>
    </source>
</evidence>
<accession>A0A5D3YIK8</accession>
<keyword evidence="3" id="KW-0540">Nuclease</keyword>
<evidence type="ECO:0000259" key="2">
    <source>
        <dbReference type="PROSITE" id="PS50164"/>
    </source>
</evidence>
<evidence type="ECO:0000313" key="3">
    <source>
        <dbReference type="EMBL" id="TYP93328.1"/>
    </source>
</evidence>
<comment type="caution">
    <text evidence="3">The sequence shown here is derived from an EMBL/GenBank/DDBJ whole genome shotgun (WGS) entry which is preliminary data.</text>
</comment>
<dbReference type="InterPro" id="IPR035901">
    <property type="entry name" value="GIY-YIG_endonuc_sf"/>
</dbReference>
<keyword evidence="3" id="KW-0378">Hydrolase</keyword>
<organism evidence="3 4">
    <name type="scientific">Fodinibius salinus</name>
    <dbReference type="NCBI Taxonomy" id="860790"/>
    <lineage>
        <taxon>Bacteria</taxon>
        <taxon>Pseudomonadati</taxon>
        <taxon>Balneolota</taxon>
        <taxon>Balneolia</taxon>
        <taxon>Balneolales</taxon>
        <taxon>Balneolaceae</taxon>
        <taxon>Fodinibius</taxon>
    </lineage>
</organism>
<feature type="domain" description="GIY-YIG" evidence="2">
    <location>
        <begin position="9"/>
        <end position="86"/>
    </location>
</feature>
<dbReference type="Proteomes" id="UP000324595">
    <property type="component" value="Unassembled WGS sequence"/>
</dbReference>
<dbReference type="PANTHER" id="PTHR34477">
    <property type="entry name" value="UPF0213 PROTEIN YHBQ"/>
    <property type="match status" value="1"/>
</dbReference>
<protein>
    <submittedName>
        <fullName evidence="3">Putative endonuclease</fullName>
    </submittedName>
</protein>
<reference evidence="3 4" key="1">
    <citation type="submission" date="2019-07" db="EMBL/GenBank/DDBJ databases">
        <title>Genomic Encyclopedia of Archaeal and Bacterial Type Strains, Phase II (KMG-II): from individual species to whole genera.</title>
        <authorList>
            <person name="Goeker M."/>
        </authorList>
    </citation>
    <scope>NUCLEOTIDE SEQUENCE [LARGE SCALE GENOMIC DNA]</scope>
    <source>
        <strain evidence="3 4">DSM 21935</strain>
    </source>
</reference>
<keyword evidence="4" id="KW-1185">Reference proteome</keyword>
<keyword evidence="3" id="KW-0255">Endonuclease</keyword>
<dbReference type="OrthoDB" id="9807770at2"/>
<dbReference type="RefSeq" id="WP_148898404.1">
    <property type="nucleotide sequence ID" value="NZ_VNHY01000002.1"/>
</dbReference>
<name>A0A5D3YIK8_9BACT</name>
<dbReference type="EMBL" id="VNHY01000002">
    <property type="protein sequence ID" value="TYP93328.1"/>
    <property type="molecule type" value="Genomic_DNA"/>
</dbReference>
<dbReference type="Pfam" id="PF01541">
    <property type="entry name" value="GIY-YIG"/>
    <property type="match status" value="1"/>
</dbReference>